<keyword evidence="4" id="KW-1185">Reference proteome</keyword>
<protein>
    <submittedName>
        <fullName evidence="3">FmdB family zinc ribbon protein</fullName>
    </submittedName>
</protein>
<feature type="compositionally biased region" description="Basic and acidic residues" evidence="1">
    <location>
        <begin position="54"/>
        <end position="63"/>
    </location>
</feature>
<dbReference type="Proteomes" id="UP001596183">
    <property type="component" value="Unassembled WGS sequence"/>
</dbReference>
<comment type="caution">
    <text evidence="3">The sequence shown here is derived from an EMBL/GenBank/DDBJ whole genome shotgun (WGS) entry which is preliminary data.</text>
</comment>
<evidence type="ECO:0000313" key="3">
    <source>
        <dbReference type="EMBL" id="MFC5675431.1"/>
    </source>
</evidence>
<dbReference type="SMART" id="SM00834">
    <property type="entry name" value="CxxC_CXXC_SSSS"/>
    <property type="match status" value="1"/>
</dbReference>
<feature type="region of interest" description="Disordered" evidence="1">
    <location>
        <begin position="54"/>
        <end position="92"/>
    </location>
</feature>
<dbReference type="NCBIfam" id="TIGR02605">
    <property type="entry name" value="CxxC_CxxC_SSSS"/>
    <property type="match status" value="1"/>
</dbReference>
<feature type="domain" description="Putative regulatory protein FmdB zinc ribbon" evidence="2">
    <location>
        <begin position="1"/>
        <end position="41"/>
    </location>
</feature>
<dbReference type="EMBL" id="JBHSPC010000164">
    <property type="protein sequence ID" value="MFC5675431.1"/>
    <property type="molecule type" value="Genomic_DNA"/>
</dbReference>
<accession>A0ABW0Y2W1</accession>
<sequence length="92" mass="9793">MVTYGYSCHRCGNFDVRLPIGTAPVEYVCPDCAAVARRVYSSPALSVPSKLLKGLHEQEEQSRESPSVVSGPPPTRCGSASVHPAIASLPRP</sequence>
<reference evidence="4" key="1">
    <citation type="journal article" date="2019" name="Int. J. Syst. Evol. Microbiol.">
        <title>The Global Catalogue of Microorganisms (GCM) 10K type strain sequencing project: providing services to taxonomists for standard genome sequencing and annotation.</title>
        <authorList>
            <consortium name="The Broad Institute Genomics Platform"/>
            <consortium name="The Broad Institute Genome Sequencing Center for Infectious Disease"/>
            <person name="Wu L."/>
            <person name="Ma J."/>
        </authorList>
    </citation>
    <scope>NUCLEOTIDE SEQUENCE [LARGE SCALE GENOMIC DNA]</scope>
    <source>
        <strain evidence="4">JCM 13852</strain>
    </source>
</reference>
<dbReference type="InterPro" id="IPR013429">
    <property type="entry name" value="Regulatory_FmdB_Zinc_ribbon"/>
</dbReference>
<name>A0ABW0Y2W1_9ACTN</name>
<proteinExistence type="predicted"/>
<gene>
    <name evidence="3" type="ORF">ACFP2V_36865</name>
</gene>
<dbReference type="RefSeq" id="WP_381220463.1">
    <property type="nucleotide sequence ID" value="NZ_JBHSPC010000164.1"/>
</dbReference>
<organism evidence="3 4">
    <name type="scientific">Streptomyces incanus</name>
    <dbReference type="NCBI Taxonomy" id="887453"/>
    <lineage>
        <taxon>Bacteria</taxon>
        <taxon>Bacillati</taxon>
        <taxon>Actinomycetota</taxon>
        <taxon>Actinomycetes</taxon>
        <taxon>Kitasatosporales</taxon>
        <taxon>Streptomycetaceae</taxon>
        <taxon>Streptomyces</taxon>
    </lineage>
</organism>
<evidence type="ECO:0000256" key="1">
    <source>
        <dbReference type="SAM" id="MobiDB-lite"/>
    </source>
</evidence>
<evidence type="ECO:0000259" key="2">
    <source>
        <dbReference type="SMART" id="SM00834"/>
    </source>
</evidence>
<evidence type="ECO:0000313" key="4">
    <source>
        <dbReference type="Proteomes" id="UP001596183"/>
    </source>
</evidence>